<reference evidence="10" key="1">
    <citation type="submission" date="2022-11" db="UniProtKB">
        <authorList>
            <consortium name="WormBaseParasite"/>
        </authorList>
    </citation>
    <scope>IDENTIFICATION</scope>
</reference>
<comment type="similarity">
    <text evidence="1">Belongs to the peptidase S28 family.</text>
</comment>
<organism evidence="9 10">
    <name type="scientific">Panagrolaimus superbus</name>
    <dbReference type="NCBI Taxonomy" id="310955"/>
    <lineage>
        <taxon>Eukaryota</taxon>
        <taxon>Metazoa</taxon>
        <taxon>Ecdysozoa</taxon>
        <taxon>Nematoda</taxon>
        <taxon>Chromadorea</taxon>
        <taxon>Rhabditida</taxon>
        <taxon>Tylenchina</taxon>
        <taxon>Panagrolaimomorpha</taxon>
        <taxon>Panagrolaimoidea</taxon>
        <taxon>Panagrolaimidae</taxon>
        <taxon>Panagrolaimus</taxon>
    </lineage>
</organism>
<feature type="chain" id="PRO_5037893610" evidence="8">
    <location>
        <begin position="21"/>
        <end position="643"/>
    </location>
</feature>
<dbReference type="FunFam" id="1.20.120.980:FF:000007">
    <property type="entry name" value="Predicted protein"/>
    <property type="match status" value="1"/>
</dbReference>
<keyword evidence="5" id="KW-0720">Serine protease</keyword>
<evidence type="ECO:0000256" key="3">
    <source>
        <dbReference type="ARBA" id="ARBA00022729"/>
    </source>
</evidence>
<keyword evidence="9" id="KW-1185">Reference proteome</keyword>
<dbReference type="AlphaFoldDB" id="A0A914YK42"/>
<accession>A0A914YK42</accession>
<sequence>MDLKSIVILFACLFSATVIGSRFFDPVKYAGMNEADFLYEDNADMSTPIYPYKTAWTDVIFPVDHFSYTNADRFKLKYLYDDSTYKPGAPIFFYAGNEGSIEGFANNTGIVWDLAKTFNAMVVFAEHRFYGATQPYGNSTISYSTISKLGYLTSAQALADYAMFLPWFKQKWNLAQNTPVVVFGGSYGGMLATWFRLRYPALTVGAWASSAPVTYFHNAGVPVGAFDEVVKNTFTTSGCNLQQLNRAFQAMTEMGKTDAGRQSLTNIFKINSKTPLKTESDVAALKLYLQGGMEYMAMTDYPYPTSFLNPMPAWPVKTGCNNFGASVQSNTDDISYLQGLLSLTNVYFNSSGQAPTICLNSALCGGDVNGGLDSGNPDGWDFQECTEIIIEMCSLGWPNDFFDSDCNNDTFLQFQYNLCTNIYGSIGWTPSFLREDAVKQEYGWDFSKATNILFTNGALDPWSAGGVNAGTPGIGGSNGDPSRGIYNYKVDGSAHHLDLRQPASCDPSSVISVRFQAVQIITCWINSSAPNCPFQPYALPAFSNMDPNTNCSYLPLGGYPWGQVLPTPTTTSTVSTSTNPSSKNIPQSSTTQPSSTPTGTPATPTANPSSTNTPQSSTQSSAATLKFTVRSVILLLFSFVASI</sequence>
<keyword evidence="6" id="KW-0325">Glycoprotein</keyword>
<dbReference type="WBParaSite" id="PSU_v2.g199.t1">
    <property type="protein sequence ID" value="PSU_v2.g199.t1"/>
    <property type="gene ID" value="PSU_v2.g199"/>
</dbReference>
<evidence type="ECO:0000256" key="1">
    <source>
        <dbReference type="ARBA" id="ARBA00011079"/>
    </source>
</evidence>
<keyword evidence="3 8" id="KW-0732">Signal</keyword>
<dbReference type="SUPFAM" id="SSF53474">
    <property type="entry name" value="alpha/beta-Hydrolases"/>
    <property type="match status" value="2"/>
</dbReference>
<dbReference type="GO" id="GO:0008239">
    <property type="term" value="F:dipeptidyl-peptidase activity"/>
    <property type="evidence" value="ECO:0007669"/>
    <property type="project" value="TreeGrafter"/>
</dbReference>
<feature type="region of interest" description="Disordered" evidence="7">
    <location>
        <begin position="569"/>
        <end position="618"/>
    </location>
</feature>
<proteinExistence type="inferred from homology"/>
<dbReference type="PANTHER" id="PTHR11010:SF104">
    <property type="entry name" value="SERINE PROTEASE PCP-1-RELATED"/>
    <property type="match status" value="1"/>
</dbReference>
<name>A0A914YK42_9BILA</name>
<evidence type="ECO:0000313" key="10">
    <source>
        <dbReference type="WBParaSite" id="PSU_v2.g199.t1"/>
    </source>
</evidence>
<evidence type="ECO:0000256" key="2">
    <source>
        <dbReference type="ARBA" id="ARBA00022670"/>
    </source>
</evidence>
<dbReference type="Proteomes" id="UP000887577">
    <property type="component" value="Unplaced"/>
</dbReference>
<dbReference type="Gene3D" id="3.40.50.1820">
    <property type="entry name" value="alpha/beta hydrolase"/>
    <property type="match status" value="1"/>
</dbReference>
<evidence type="ECO:0000313" key="9">
    <source>
        <dbReference type="Proteomes" id="UP000887577"/>
    </source>
</evidence>
<keyword evidence="4" id="KW-0378">Hydrolase</keyword>
<evidence type="ECO:0000256" key="7">
    <source>
        <dbReference type="SAM" id="MobiDB-lite"/>
    </source>
</evidence>
<keyword evidence="2" id="KW-0645">Protease</keyword>
<dbReference type="InterPro" id="IPR008758">
    <property type="entry name" value="Peptidase_S28"/>
</dbReference>
<dbReference type="GO" id="GO:0006508">
    <property type="term" value="P:proteolysis"/>
    <property type="evidence" value="ECO:0007669"/>
    <property type="project" value="UniProtKB-KW"/>
</dbReference>
<evidence type="ECO:0000256" key="4">
    <source>
        <dbReference type="ARBA" id="ARBA00022801"/>
    </source>
</evidence>
<evidence type="ECO:0000256" key="6">
    <source>
        <dbReference type="ARBA" id="ARBA00023180"/>
    </source>
</evidence>
<evidence type="ECO:0000256" key="8">
    <source>
        <dbReference type="SAM" id="SignalP"/>
    </source>
</evidence>
<dbReference type="InterPro" id="IPR029058">
    <property type="entry name" value="AB_hydrolase_fold"/>
</dbReference>
<dbReference type="PANTHER" id="PTHR11010">
    <property type="entry name" value="PROTEASE S28 PRO-X CARBOXYPEPTIDASE-RELATED"/>
    <property type="match status" value="1"/>
</dbReference>
<evidence type="ECO:0000256" key="5">
    <source>
        <dbReference type="ARBA" id="ARBA00022825"/>
    </source>
</evidence>
<dbReference type="Pfam" id="PF05577">
    <property type="entry name" value="Peptidase_S28"/>
    <property type="match status" value="1"/>
</dbReference>
<feature type="signal peptide" evidence="8">
    <location>
        <begin position="1"/>
        <end position="20"/>
    </location>
</feature>
<dbReference type="Gene3D" id="1.20.120.980">
    <property type="entry name" value="Serine carboxypeptidase S28, SKS domain"/>
    <property type="match status" value="1"/>
</dbReference>
<dbReference type="InterPro" id="IPR042269">
    <property type="entry name" value="Ser_carbopepase_S28_SKS"/>
</dbReference>
<protein>
    <submittedName>
        <fullName evidence="10">Uncharacterized protein</fullName>
    </submittedName>
</protein>
<dbReference type="GO" id="GO:0070008">
    <property type="term" value="F:serine-type exopeptidase activity"/>
    <property type="evidence" value="ECO:0007669"/>
    <property type="project" value="InterPro"/>
</dbReference>